<protein>
    <submittedName>
        <fullName evidence="1">Uncharacterized protein</fullName>
    </submittedName>
</protein>
<reference evidence="1 2" key="1">
    <citation type="submission" date="2024-09" db="EMBL/GenBank/DDBJ databases">
        <title>The Natural Products Discovery Center: Release of the First 8490 Sequenced Strains for Exploring Actinobacteria Biosynthetic Diversity.</title>
        <authorList>
            <person name="Kalkreuter E."/>
            <person name="Kautsar S.A."/>
            <person name="Yang D."/>
            <person name="Bader C.D."/>
            <person name="Teijaro C.N."/>
            <person name="Fluegel L."/>
            <person name="Davis C.M."/>
            <person name="Simpson J.R."/>
            <person name="Lauterbach L."/>
            <person name="Steele A.D."/>
            <person name="Gui C."/>
            <person name="Meng S."/>
            <person name="Li G."/>
            <person name="Viehrig K."/>
            <person name="Ye F."/>
            <person name="Su P."/>
            <person name="Kiefer A.F."/>
            <person name="Nichols A."/>
            <person name="Cepeda A.J."/>
            <person name="Yan W."/>
            <person name="Fan B."/>
            <person name="Jiang Y."/>
            <person name="Adhikari A."/>
            <person name="Zheng C.-J."/>
            <person name="Schuster L."/>
            <person name="Cowan T.M."/>
            <person name="Smanski M.J."/>
            <person name="Chevrette M.G."/>
            <person name="De Carvalho L.P.S."/>
            <person name="Shen B."/>
        </authorList>
    </citation>
    <scope>NUCLEOTIDE SEQUENCE [LARGE SCALE GENOMIC DNA]</scope>
    <source>
        <strain evidence="1 2">NPDC058584</strain>
    </source>
</reference>
<evidence type="ECO:0000313" key="1">
    <source>
        <dbReference type="EMBL" id="MFD3960498.1"/>
    </source>
</evidence>
<dbReference type="Proteomes" id="UP001598300">
    <property type="component" value="Unassembled WGS sequence"/>
</dbReference>
<comment type="caution">
    <text evidence="1">The sequence shown here is derived from an EMBL/GenBank/DDBJ whole genome shotgun (WGS) entry which is preliminary data.</text>
</comment>
<evidence type="ECO:0000313" key="2">
    <source>
        <dbReference type="Proteomes" id="UP001598300"/>
    </source>
</evidence>
<accession>A0ABW6E341</accession>
<gene>
    <name evidence="1" type="ORF">ACFWR3_31035</name>
</gene>
<dbReference type="EMBL" id="JBHXPM010000041">
    <property type="protein sequence ID" value="MFD3960498.1"/>
    <property type="molecule type" value="Genomic_DNA"/>
</dbReference>
<proteinExistence type="predicted"/>
<dbReference type="RefSeq" id="WP_275539261.1">
    <property type="nucleotide sequence ID" value="NZ_CP029378.1"/>
</dbReference>
<organism evidence="1 2">
    <name type="scientific">Streptomyces bacillaris</name>
    <dbReference type="NCBI Taxonomy" id="68179"/>
    <lineage>
        <taxon>Bacteria</taxon>
        <taxon>Bacillati</taxon>
        <taxon>Actinomycetota</taxon>
        <taxon>Actinomycetes</taxon>
        <taxon>Kitasatosporales</taxon>
        <taxon>Streptomycetaceae</taxon>
        <taxon>Streptomyces</taxon>
    </lineage>
</organism>
<sequence length="44" mass="4886">MILTPNHSGSRPWDTTLVRGLRPSHLTSEQVIGFEELRPQSGNA</sequence>
<keyword evidence="2" id="KW-1185">Reference proteome</keyword>
<name>A0ABW6E341_9ACTN</name>